<evidence type="ECO:0000256" key="13">
    <source>
        <dbReference type="ARBA" id="ARBA00047315"/>
    </source>
</evidence>
<geneLocation type="plasmid" evidence="14">
    <name>pCH01</name>
</geneLocation>
<keyword evidence="7" id="KW-0560">Oxidoreductase</keyword>
<dbReference type="InterPro" id="IPR050259">
    <property type="entry name" value="SDR"/>
</dbReference>
<dbReference type="SUPFAM" id="SSF51735">
    <property type="entry name" value="NAD(P)-binding Rossmann-fold domains"/>
    <property type="match status" value="1"/>
</dbReference>
<evidence type="ECO:0000256" key="1">
    <source>
        <dbReference type="ARBA" id="ARBA00002607"/>
    </source>
</evidence>
<dbReference type="Gene3D" id="3.40.50.720">
    <property type="entry name" value="NAD(P)-binding Rossmann-like Domain"/>
    <property type="match status" value="1"/>
</dbReference>
<comment type="similarity">
    <text evidence="3">Belongs to the short-chain dehydrogenases/reductases (SDR) family.</text>
</comment>
<dbReference type="EMBL" id="Y14023">
    <property type="protein sequence ID" value="CAA74346.1"/>
    <property type="molecule type" value="Genomic_DNA"/>
</dbReference>
<evidence type="ECO:0000256" key="7">
    <source>
        <dbReference type="ARBA" id="ARBA00023002"/>
    </source>
</evidence>
<comment type="catalytic activity">
    <reaction evidence="13">
        <text>(S)-acetoin + NAD(+) = diacetyl + NADH + H(+)</text>
        <dbReference type="Rhea" id="RHEA:27286"/>
        <dbReference type="ChEBI" id="CHEBI:15378"/>
        <dbReference type="ChEBI" id="CHEBI:15687"/>
        <dbReference type="ChEBI" id="CHEBI:16583"/>
        <dbReference type="ChEBI" id="CHEBI:57540"/>
        <dbReference type="ChEBI" id="CHEBI:57945"/>
        <dbReference type="EC" id="1.1.1.304"/>
    </reaction>
</comment>
<name>O54218_STAEP</name>
<evidence type="ECO:0000256" key="6">
    <source>
        <dbReference type="ARBA" id="ARBA00017650"/>
    </source>
</evidence>
<dbReference type="InterPro" id="IPR002347">
    <property type="entry name" value="SDR_fam"/>
</dbReference>
<dbReference type="Pfam" id="PF13561">
    <property type="entry name" value="adh_short_C2"/>
    <property type="match status" value="1"/>
</dbReference>
<dbReference type="InterPro" id="IPR036291">
    <property type="entry name" value="NAD(P)-bd_dom_sf"/>
</dbReference>
<comment type="function">
    <text evidence="2">Catalyzes the irreversible reduction of 2,3-butanediol to (S)-acetoin in the presence of NADH.</text>
</comment>
<protein>
    <recommendedName>
        <fullName evidence="6">3-oxoacyl-[acyl-carrier-protein] reductase FabG</fullName>
        <ecNumber evidence="4">1.1.1.304</ecNumber>
    </recommendedName>
    <alternativeName>
        <fullName evidence="10">Acetoin(diacetyl) reductase</fullName>
    </alternativeName>
    <alternativeName>
        <fullName evidence="8 12">Beta-Ketoacyl-acyl carrier protein reductase</fullName>
    </alternativeName>
    <alternativeName>
        <fullName evidence="9">Beta-ketoacyl-ACP reductase</fullName>
    </alternativeName>
    <alternativeName>
        <fullName evidence="5">Diacetyl reductase [(S)-acetoin forming]</fullName>
    </alternativeName>
    <alternativeName>
        <fullName evidence="11">Meso-2,3-butanediol dehydrogenase</fullName>
    </alternativeName>
</protein>
<keyword evidence="14" id="KW-0614">Plasmid</keyword>
<dbReference type="PANTHER" id="PTHR42879:SF2">
    <property type="entry name" value="3-OXOACYL-[ACYL-CARRIER-PROTEIN] REDUCTASE FABG"/>
    <property type="match status" value="1"/>
</dbReference>
<proteinExistence type="inferred from homology"/>
<accession>O54218</accession>
<dbReference type="InterPro" id="IPR020904">
    <property type="entry name" value="Sc_DH/Rdtase_CS"/>
</dbReference>
<dbReference type="PANTHER" id="PTHR42879">
    <property type="entry name" value="3-OXOACYL-(ACYL-CARRIER-PROTEIN) REDUCTASE"/>
    <property type="match status" value="1"/>
</dbReference>
<evidence type="ECO:0000256" key="11">
    <source>
        <dbReference type="ARBA" id="ARBA00031758"/>
    </source>
</evidence>
<gene>
    <name evidence="14" type="primary">eciO</name>
</gene>
<evidence type="ECO:0000256" key="3">
    <source>
        <dbReference type="ARBA" id="ARBA00006484"/>
    </source>
</evidence>
<dbReference type="PRINTS" id="PR00081">
    <property type="entry name" value="GDHRDH"/>
</dbReference>
<dbReference type="CDD" id="cd05233">
    <property type="entry name" value="SDR_c"/>
    <property type="match status" value="1"/>
</dbReference>
<dbReference type="AlphaFoldDB" id="O54218"/>
<dbReference type="PROSITE" id="PS00061">
    <property type="entry name" value="ADH_SHORT"/>
    <property type="match status" value="1"/>
</dbReference>
<organism evidence="14">
    <name type="scientific">Staphylococcus epidermidis</name>
    <dbReference type="NCBI Taxonomy" id="1282"/>
    <lineage>
        <taxon>Bacteria</taxon>
        <taxon>Bacillati</taxon>
        <taxon>Bacillota</taxon>
        <taxon>Bacilli</taxon>
        <taxon>Bacillales</taxon>
        <taxon>Staphylococcaceae</taxon>
        <taxon>Staphylococcus</taxon>
    </lineage>
</organism>
<dbReference type="GO" id="GO:0052588">
    <property type="term" value="F:diacetyl reductase ((S)-acetoin forming) (NAD+) activity"/>
    <property type="evidence" value="ECO:0007669"/>
    <property type="project" value="UniProtKB-EC"/>
</dbReference>
<sequence length="247" mass="27216">MGRTVLITGGCKNIGKQIAQVFAENNYNVIVTSRNNNNKSIITYFKKKNLKVFFYTLNVENEDEVVNVFKEINNDIGKIDILINNAGISQGNTLLEDSKTEDFKSMINTNILGSYYCMKHVIPYMKRNRYGVIINIVSIAALRGIPYSILYGSTKNAVIALTKGAAIENANNGIRVNAIAPGIIKTESLNTEIQNSEDELNEQTIAAIHPMQILGEEKDVANTAYFIANSSFMTGSIVNLDGGYTAQ</sequence>
<evidence type="ECO:0000256" key="10">
    <source>
        <dbReference type="ARBA" id="ARBA00029989"/>
    </source>
</evidence>
<evidence type="ECO:0000256" key="4">
    <source>
        <dbReference type="ARBA" id="ARBA00012848"/>
    </source>
</evidence>
<evidence type="ECO:0000256" key="5">
    <source>
        <dbReference type="ARBA" id="ARBA00016110"/>
    </source>
</evidence>
<dbReference type="GO" id="GO:0008206">
    <property type="term" value="P:bile acid metabolic process"/>
    <property type="evidence" value="ECO:0007669"/>
    <property type="project" value="UniProtKB-ARBA"/>
</dbReference>
<evidence type="ECO:0000256" key="9">
    <source>
        <dbReference type="ARBA" id="ARBA00029899"/>
    </source>
</evidence>
<evidence type="ECO:0000256" key="12">
    <source>
        <dbReference type="ARBA" id="ARBA00032683"/>
    </source>
</evidence>
<reference evidence="14" key="1">
    <citation type="journal article" date="1998" name="Appl. Environ. Microbiol.">
        <title>Isolation, characterization, and heterologous expression of the novel lantibiotic epicidin 280 and analysis of its biosynthetic gene cluster.</title>
        <authorList>
            <person name="Heidrich C."/>
            <person name="Pag U."/>
            <person name="Josten M."/>
            <person name="Metzger J."/>
            <person name="Jack R.W."/>
            <person name="Bierbaum G."/>
            <person name="Jung G."/>
            <person name="Sahl H.G."/>
        </authorList>
    </citation>
    <scope>NUCLEOTIDE SEQUENCE</scope>
    <source>
        <strain evidence="14">BN 280</strain>
        <plasmid evidence="14">pCH01</plasmid>
    </source>
</reference>
<dbReference type="FunFam" id="3.40.50.720:FF:000084">
    <property type="entry name" value="Short-chain dehydrogenase reductase"/>
    <property type="match status" value="1"/>
</dbReference>
<dbReference type="PRINTS" id="PR00080">
    <property type="entry name" value="SDRFAMILY"/>
</dbReference>
<evidence type="ECO:0000313" key="14">
    <source>
        <dbReference type="EMBL" id="CAA74346.1"/>
    </source>
</evidence>
<dbReference type="EC" id="1.1.1.304" evidence="4"/>
<comment type="function">
    <text evidence="1">Catalyzes the NADPH-dependent reduction of beta-ketoacyl-ACP substrates to beta-hydroxyacyl-ACP products, the first reductive step in the elongation cycle of fatty acid biosynthesis.</text>
</comment>
<evidence type="ECO:0000256" key="8">
    <source>
        <dbReference type="ARBA" id="ARBA00029743"/>
    </source>
</evidence>
<evidence type="ECO:0000256" key="2">
    <source>
        <dbReference type="ARBA" id="ARBA00003200"/>
    </source>
</evidence>